<organism evidence="3 4">
    <name type="scientific">Alicyclobacillus cycloheptanicus</name>
    <dbReference type="NCBI Taxonomy" id="1457"/>
    <lineage>
        <taxon>Bacteria</taxon>
        <taxon>Bacillati</taxon>
        <taxon>Bacillota</taxon>
        <taxon>Bacilli</taxon>
        <taxon>Bacillales</taxon>
        <taxon>Alicyclobacillaceae</taxon>
        <taxon>Alicyclobacillus</taxon>
    </lineage>
</organism>
<dbReference type="InterPro" id="IPR045851">
    <property type="entry name" value="AMP-bd_C_sf"/>
</dbReference>
<dbReference type="InterPro" id="IPR020845">
    <property type="entry name" value="AMP-binding_CS"/>
</dbReference>
<dbReference type="NCBIfam" id="NF004837">
    <property type="entry name" value="PRK06187.1"/>
    <property type="match status" value="1"/>
</dbReference>
<dbReference type="InterPro" id="IPR000873">
    <property type="entry name" value="AMP-dep_synth/lig_dom"/>
</dbReference>
<dbReference type="SUPFAM" id="SSF56801">
    <property type="entry name" value="Acetyl-CoA synthetase-like"/>
    <property type="match status" value="1"/>
</dbReference>
<dbReference type="PANTHER" id="PTHR43767">
    <property type="entry name" value="LONG-CHAIN-FATTY-ACID--COA LIGASE"/>
    <property type="match status" value="1"/>
</dbReference>
<gene>
    <name evidence="3" type="ORF">J2S03_002619</name>
</gene>
<dbReference type="GO" id="GO:0004467">
    <property type="term" value="F:long-chain fatty acid-CoA ligase activity"/>
    <property type="evidence" value="ECO:0007669"/>
    <property type="project" value="UniProtKB-EC"/>
</dbReference>
<accession>A0ABT9XKC5</accession>
<name>A0ABT9XKC5_9BACL</name>
<dbReference type="InterPro" id="IPR025110">
    <property type="entry name" value="AMP-bd_C"/>
</dbReference>
<dbReference type="Pfam" id="PF00501">
    <property type="entry name" value="AMP-binding"/>
    <property type="match status" value="1"/>
</dbReference>
<dbReference type="PROSITE" id="PS00455">
    <property type="entry name" value="AMP_BINDING"/>
    <property type="match status" value="1"/>
</dbReference>
<feature type="domain" description="AMP-dependent synthetase/ligase" evidence="1">
    <location>
        <begin position="20"/>
        <end position="388"/>
    </location>
</feature>
<dbReference type="RefSeq" id="WP_274454474.1">
    <property type="nucleotide sequence ID" value="NZ_CP067097.1"/>
</dbReference>
<dbReference type="CDD" id="cd05936">
    <property type="entry name" value="FC-FACS_FadD_like"/>
    <property type="match status" value="1"/>
</dbReference>
<dbReference type="EC" id="6.2.1.3" evidence="3"/>
<comment type="caution">
    <text evidence="3">The sequence shown here is derived from an EMBL/GenBank/DDBJ whole genome shotgun (WGS) entry which is preliminary data.</text>
</comment>
<dbReference type="Gene3D" id="3.40.50.12780">
    <property type="entry name" value="N-terminal domain of ligase-like"/>
    <property type="match status" value="1"/>
</dbReference>
<dbReference type="InterPro" id="IPR050237">
    <property type="entry name" value="ATP-dep_AMP-bd_enzyme"/>
</dbReference>
<proteinExistence type="predicted"/>
<evidence type="ECO:0000259" key="1">
    <source>
        <dbReference type="Pfam" id="PF00501"/>
    </source>
</evidence>
<evidence type="ECO:0000313" key="4">
    <source>
        <dbReference type="Proteomes" id="UP001232973"/>
    </source>
</evidence>
<dbReference type="Pfam" id="PF13193">
    <property type="entry name" value="AMP-binding_C"/>
    <property type="match status" value="1"/>
</dbReference>
<dbReference type="Gene3D" id="3.30.300.30">
    <property type="match status" value="1"/>
</dbReference>
<protein>
    <submittedName>
        <fullName evidence="3">Long-chain acyl-CoA synthetase</fullName>
        <ecNumber evidence="3">6.2.1.3</ecNumber>
    </submittedName>
</protein>
<dbReference type="PANTHER" id="PTHR43767:SF1">
    <property type="entry name" value="NONRIBOSOMAL PEPTIDE SYNTHASE PES1 (EUROFUNG)-RELATED"/>
    <property type="match status" value="1"/>
</dbReference>
<dbReference type="InterPro" id="IPR042099">
    <property type="entry name" value="ANL_N_sf"/>
</dbReference>
<reference evidence="3 4" key="1">
    <citation type="submission" date="2023-07" db="EMBL/GenBank/DDBJ databases">
        <title>Genomic Encyclopedia of Type Strains, Phase IV (KMG-IV): sequencing the most valuable type-strain genomes for metagenomic binning, comparative biology and taxonomic classification.</title>
        <authorList>
            <person name="Goeker M."/>
        </authorList>
    </citation>
    <scope>NUCLEOTIDE SEQUENCE [LARGE SCALE GENOMIC DNA]</scope>
    <source>
        <strain evidence="3 4">DSM 4006</strain>
    </source>
</reference>
<sequence length="521" mass="56700">MAIRGPEITLPNQTLYEMLKQTALRVPDHRALIFANQEITYQQLHQHVLTAMAAFCELGIEAGDRVGIMLPNCPQYVIAYYAITGIGAMVVQVNPMSAAPELDYLLNDSGCKMLIAYDPLIPLVQSVRPSFLEHLVAVRLGPATAALPDGAVWFDEWLAGTTVPADFQIPSFDPAETVAVLQYTGGTTGRSKGAMLTHRNVVANAHQSAYFVPGGIQPNDVGLCALPLFHVYAMTICMNLPIAFGGTSLMVPRFDAKEIVSLIERYQVTMFPGVPTMYVALTQVLTPGSDALRSLRVCNSGGAPLPVQVLHRFEELSGAVMAEGYGLSESSPVTHSSLKERRKVGSIGIPAPNTEAKIVAVDDPAKELPVGEPGELAIRGPQVMKGYWNRPEETARTLVDGWLLTGDIAVIDEDGFTFIVDRKKDLIIASGYNVYPRDVEEALYQHPAVLEAAVVGVPDDYRGETVKAFIVLKPGMTVTEEELIAFCRENLAAYKVPRLIEFRDELPKTAVGKILRRGLKA</sequence>
<evidence type="ECO:0000259" key="2">
    <source>
        <dbReference type="Pfam" id="PF13193"/>
    </source>
</evidence>
<dbReference type="EMBL" id="JAUSTP010000023">
    <property type="protein sequence ID" value="MDQ0190752.1"/>
    <property type="molecule type" value="Genomic_DNA"/>
</dbReference>
<feature type="domain" description="AMP-binding enzyme C-terminal" evidence="2">
    <location>
        <begin position="439"/>
        <end position="513"/>
    </location>
</feature>
<dbReference type="Proteomes" id="UP001232973">
    <property type="component" value="Unassembled WGS sequence"/>
</dbReference>
<keyword evidence="3" id="KW-0436">Ligase</keyword>
<keyword evidence="4" id="KW-1185">Reference proteome</keyword>
<evidence type="ECO:0000313" key="3">
    <source>
        <dbReference type="EMBL" id="MDQ0190752.1"/>
    </source>
</evidence>